<comment type="subcellular location">
    <subcellularLocation>
        <location evidence="1">Cytoplasm</location>
    </subcellularLocation>
</comment>
<dbReference type="InterPro" id="IPR015943">
    <property type="entry name" value="WD40/YVTN_repeat-like_dom_sf"/>
</dbReference>
<evidence type="ECO:0000256" key="2">
    <source>
        <dbReference type="ARBA" id="ARBA00022490"/>
    </source>
</evidence>
<feature type="repeat" description="WD" evidence="8">
    <location>
        <begin position="69"/>
        <end position="102"/>
    </location>
</feature>
<evidence type="ECO:0000313" key="9">
    <source>
        <dbReference type="EMBL" id="EDV22834.1"/>
    </source>
</evidence>
<dbReference type="InterPro" id="IPR036322">
    <property type="entry name" value="WD40_repeat_dom_sf"/>
</dbReference>
<evidence type="ECO:0000256" key="3">
    <source>
        <dbReference type="ARBA" id="ARBA00022574"/>
    </source>
</evidence>
<evidence type="ECO:0000256" key="8">
    <source>
        <dbReference type="PROSITE-ProRule" id="PRU00221"/>
    </source>
</evidence>
<dbReference type="InterPro" id="IPR051973">
    <property type="entry name" value="tRNA_Anticodon_Mtase-Reg"/>
</dbReference>
<feature type="repeat" description="WD" evidence="8">
    <location>
        <begin position="143"/>
        <end position="174"/>
    </location>
</feature>
<dbReference type="STRING" id="10228.B3S2R3"/>
<evidence type="ECO:0000256" key="1">
    <source>
        <dbReference type="ARBA" id="ARBA00004496"/>
    </source>
</evidence>
<dbReference type="AlphaFoldDB" id="B3S2R3"/>
<keyword evidence="5" id="KW-0677">Repeat</keyword>
<dbReference type="OrthoDB" id="5594999at2759"/>
<dbReference type="PROSITE" id="PS50294">
    <property type="entry name" value="WD_REPEATS_REGION"/>
    <property type="match status" value="2"/>
</dbReference>
<name>B3S2R3_TRIAD</name>
<evidence type="ECO:0000256" key="7">
    <source>
        <dbReference type="ARBA" id="ARBA00040154"/>
    </source>
</evidence>
<keyword evidence="3 8" id="KW-0853">WD repeat</keyword>
<keyword evidence="2" id="KW-0963">Cytoplasm</keyword>
<dbReference type="GO" id="GO:0008033">
    <property type="term" value="P:tRNA processing"/>
    <property type="evidence" value="ECO:0007669"/>
    <property type="project" value="UniProtKB-KW"/>
</dbReference>
<keyword evidence="4" id="KW-0819">tRNA processing</keyword>
<reference evidence="9 10" key="1">
    <citation type="journal article" date="2008" name="Nature">
        <title>The Trichoplax genome and the nature of placozoans.</title>
        <authorList>
            <person name="Srivastava M."/>
            <person name="Begovic E."/>
            <person name="Chapman J."/>
            <person name="Putnam N.H."/>
            <person name="Hellsten U."/>
            <person name="Kawashima T."/>
            <person name="Kuo A."/>
            <person name="Mitros T."/>
            <person name="Salamov A."/>
            <person name="Carpenter M.L."/>
            <person name="Signorovitch A.Y."/>
            <person name="Moreno M.A."/>
            <person name="Kamm K."/>
            <person name="Grimwood J."/>
            <person name="Schmutz J."/>
            <person name="Shapiro H."/>
            <person name="Grigoriev I.V."/>
            <person name="Buss L.W."/>
            <person name="Schierwater B."/>
            <person name="Dellaporta S.L."/>
            <person name="Rokhsar D.S."/>
        </authorList>
    </citation>
    <scope>NUCLEOTIDE SEQUENCE [LARGE SCALE GENOMIC DNA]</scope>
    <source>
        <strain evidence="9 10">Grell-BS-1999</strain>
    </source>
</reference>
<dbReference type="EMBL" id="DS985248">
    <property type="protein sequence ID" value="EDV22834.1"/>
    <property type="molecule type" value="Genomic_DNA"/>
</dbReference>
<proteinExistence type="inferred from homology"/>
<dbReference type="SUPFAM" id="SSF50978">
    <property type="entry name" value="WD40 repeat-like"/>
    <property type="match status" value="1"/>
</dbReference>
<dbReference type="KEGG" id="tad:TRIADDRAFT_58453"/>
<dbReference type="Gene3D" id="2.130.10.10">
    <property type="entry name" value="YVTN repeat-like/Quinoprotein amine dehydrogenase"/>
    <property type="match status" value="1"/>
</dbReference>
<dbReference type="InterPro" id="IPR001680">
    <property type="entry name" value="WD40_rpt"/>
</dbReference>
<gene>
    <name evidence="9" type="ORF">TRIADDRAFT_58453</name>
</gene>
<accession>B3S2R3</accession>
<dbReference type="GO" id="GO:0005737">
    <property type="term" value="C:cytoplasm"/>
    <property type="evidence" value="ECO:0007669"/>
    <property type="project" value="UniProtKB-SubCell"/>
</dbReference>
<evidence type="ECO:0000256" key="5">
    <source>
        <dbReference type="ARBA" id="ARBA00022737"/>
    </source>
</evidence>
<comment type="similarity">
    <text evidence="6">Belongs to the WD repeat WDR6 family.</text>
</comment>
<dbReference type="PANTHER" id="PTHR14344">
    <property type="entry name" value="WD REPEAT PROTEIN"/>
    <property type="match status" value="1"/>
</dbReference>
<dbReference type="Pfam" id="PF00400">
    <property type="entry name" value="WD40"/>
    <property type="match status" value="2"/>
</dbReference>
<protein>
    <recommendedName>
        <fullName evidence="7">tRNA (34-2'-O)-methyltransferase regulator WDR6</fullName>
    </recommendedName>
</protein>
<organism evidence="9 10">
    <name type="scientific">Trichoplax adhaerens</name>
    <name type="common">Trichoplax reptans</name>
    <dbReference type="NCBI Taxonomy" id="10228"/>
    <lineage>
        <taxon>Eukaryota</taxon>
        <taxon>Metazoa</taxon>
        <taxon>Placozoa</taxon>
        <taxon>Uniplacotomia</taxon>
        <taxon>Trichoplacea</taxon>
        <taxon>Trichoplacidae</taxon>
        <taxon>Trichoplax</taxon>
    </lineage>
</organism>
<dbReference type="CTD" id="6756062"/>
<dbReference type="PhylomeDB" id="B3S2R3"/>
<dbReference type="Proteomes" id="UP000009022">
    <property type="component" value="Unassembled WGS sequence"/>
</dbReference>
<dbReference type="InParanoid" id="B3S2R3"/>
<dbReference type="GeneID" id="6756062"/>
<sequence length="194" mass="22090">MDTLTSVFNVKSWIWDAAWIYDNNKDIRTKEPILLALVTGLNAVVILEWKTLNESLQEKKQVAEVSIKLIGHEGAIFSITFANENYLCSASDDRSIRLWQVNEDWISDPRKERKPVILSPLKTFYGHKARVWDAYLLSDYVISIGEGKNIWSMAISPDGSLAATGGGDASIRLWPILNFHPLGKSSFWFRNQKF</sequence>
<evidence type="ECO:0000256" key="6">
    <source>
        <dbReference type="ARBA" id="ARBA00038255"/>
    </source>
</evidence>
<evidence type="ECO:0000256" key="4">
    <source>
        <dbReference type="ARBA" id="ARBA00022694"/>
    </source>
</evidence>
<dbReference type="RefSeq" id="XP_002114700.1">
    <property type="nucleotide sequence ID" value="XM_002114664.1"/>
</dbReference>
<dbReference type="PROSITE" id="PS50082">
    <property type="entry name" value="WD_REPEATS_2"/>
    <property type="match status" value="2"/>
</dbReference>
<dbReference type="PANTHER" id="PTHR14344:SF3">
    <property type="entry name" value="WD REPEAT-CONTAINING PROTEIN 6"/>
    <property type="match status" value="1"/>
</dbReference>
<dbReference type="eggNOG" id="KOG0974">
    <property type="taxonomic scope" value="Eukaryota"/>
</dbReference>
<dbReference type="HOGENOM" id="CLU_1404117_0_0_1"/>
<evidence type="ECO:0000313" key="10">
    <source>
        <dbReference type="Proteomes" id="UP000009022"/>
    </source>
</evidence>
<keyword evidence="10" id="KW-1185">Reference proteome</keyword>
<dbReference type="SMART" id="SM00320">
    <property type="entry name" value="WD40"/>
    <property type="match status" value="2"/>
</dbReference>